<keyword evidence="2" id="KW-1185">Reference proteome</keyword>
<evidence type="ECO:0008006" key="3">
    <source>
        <dbReference type="Google" id="ProtNLM"/>
    </source>
</evidence>
<feature type="non-terminal residue" evidence="1">
    <location>
        <position position="183"/>
    </location>
</feature>
<evidence type="ECO:0000313" key="2">
    <source>
        <dbReference type="Proteomes" id="UP001218218"/>
    </source>
</evidence>
<dbReference type="Gene3D" id="1.20.1280.50">
    <property type="match status" value="1"/>
</dbReference>
<evidence type="ECO:0000313" key="1">
    <source>
        <dbReference type="EMBL" id="KAJ7355821.1"/>
    </source>
</evidence>
<dbReference type="AlphaFoldDB" id="A0AAD7ADP3"/>
<reference evidence="1" key="1">
    <citation type="submission" date="2023-03" db="EMBL/GenBank/DDBJ databases">
        <title>Massive genome expansion in bonnet fungi (Mycena s.s.) driven by repeated elements and novel gene families across ecological guilds.</title>
        <authorList>
            <consortium name="Lawrence Berkeley National Laboratory"/>
            <person name="Harder C.B."/>
            <person name="Miyauchi S."/>
            <person name="Viragh M."/>
            <person name="Kuo A."/>
            <person name="Thoen E."/>
            <person name="Andreopoulos B."/>
            <person name="Lu D."/>
            <person name="Skrede I."/>
            <person name="Drula E."/>
            <person name="Henrissat B."/>
            <person name="Morin E."/>
            <person name="Kohler A."/>
            <person name="Barry K."/>
            <person name="LaButti K."/>
            <person name="Morin E."/>
            <person name="Salamov A."/>
            <person name="Lipzen A."/>
            <person name="Mereny Z."/>
            <person name="Hegedus B."/>
            <person name="Baldrian P."/>
            <person name="Stursova M."/>
            <person name="Weitz H."/>
            <person name="Taylor A."/>
            <person name="Grigoriev I.V."/>
            <person name="Nagy L.G."/>
            <person name="Martin F."/>
            <person name="Kauserud H."/>
        </authorList>
    </citation>
    <scope>NUCLEOTIDE SEQUENCE</scope>
    <source>
        <strain evidence="1">CBHHK002</strain>
    </source>
</reference>
<gene>
    <name evidence="1" type="ORF">DFH08DRAFT_690668</name>
</gene>
<sequence>MAPSISFTFPETPPPSTSLAYLLGHHSTAPLSRTESDIANSYIDELESRIVLLDETLASLKLRRADLLNSVNTHKALLAPVRRLPSEILGEIFSLVVSAMKLQVHLPPIGKTLDAPWLFTRVCRRWSAVALATPALWSTVFLNLDCDGTQGSISLTNLCFRRSGNLPLTINIVQESGTRDSHP</sequence>
<proteinExistence type="predicted"/>
<accession>A0AAD7ADP3</accession>
<dbReference type="EMBL" id="JARIHO010000009">
    <property type="protein sequence ID" value="KAJ7355821.1"/>
    <property type="molecule type" value="Genomic_DNA"/>
</dbReference>
<organism evidence="1 2">
    <name type="scientific">Mycena albidolilacea</name>
    <dbReference type="NCBI Taxonomy" id="1033008"/>
    <lineage>
        <taxon>Eukaryota</taxon>
        <taxon>Fungi</taxon>
        <taxon>Dikarya</taxon>
        <taxon>Basidiomycota</taxon>
        <taxon>Agaricomycotina</taxon>
        <taxon>Agaricomycetes</taxon>
        <taxon>Agaricomycetidae</taxon>
        <taxon>Agaricales</taxon>
        <taxon>Marasmiineae</taxon>
        <taxon>Mycenaceae</taxon>
        <taxon>Mycena</taxon>
    </lineage>
</organism>
<comment type="caution">
    <text evidence="1">The sequence shown here is derived from an EMBL/GenBank/DDBJ whole genome shotgun (WGS) entry which is preliminary data.</text>
</comment>
<protein>
    <recommendedName>
        <fullName evidence="3">F-box domain-containing protein</fullName>
    </recommendedName>
</protein>
<dbReference type="Proteomes" id="UP001218218">
    <property type="component" value="Unassembled WGS sequence"/>
</dbReference>
<name>A0AAD7ADP3_9AGAR</name>